<dbReference type="Proteomes" id="UP000666240">
    <property type="component" value="Unassembled WGS sequence"/>
</dbReference>
<dbReference type="RefSeq" id="WP_209333330.1">
    <property type="nucleotide sequence ID" value="NZ_JAGIYY010000001.1"/>
</dbReference>
<evidence type="ECO:0000256" key="2">
    <source>
        <dbReference type="SAM" id="Phobius"/>
    </source>
</evidence>
<keyword evidence="2" id="KW-1133">Transmembrane helix</keyword>
<evidence type="ECO:0000256" key="1">
    <source>
        <dbReference type="SAM" id="MobiDB-lite"/>
    </source>
</evidence>
<dbReference type="EMBL" id="JAGIYY010000001">
    <property type="protein sequence ID" value="MBP0437311.1"/>
    <property type="molecule type" value="Genomic_DNA"/>
</dbReference>
<feature type="transmembrane region" description="Helical" evidence="2">
    <location>
        <begin position="142"/>
        <end position="162"/>
    </location>
</feature>
<accession>A0A8J7QZY2</accession>
<feature type="region of interest" description="Disordered" evidence="1">
    <location>
        <begin position="17"/>
        <end position="49"/>
    </location>
</feature>
<sequence>MTTVARQQRIDPQTVIGWGVDADPRNDPTYPMRDRSKDDGPGMNWQRPPLQRPNVEILRSIEHNRMPAVMGTGQPPSGVSGSMRRAAFGYSESDWRHWLMLMGADRVNVVEGVLADLSAGHIPNIPGEMGARAEWEHNRAGFVRKAVIVAGAALLVAALVKARRDQRPPRLR</sequence>
<dbReference type="AlphaFoldDB" id="A0A8J7QZY2"/>
<protein>
    <submittedName>
        <fullName evidence="3">Uncharacterized protein</fullName>
    </submittedName>
</protein>
<gene>
    <name evidence="3" type="ORF">J5Y06_01435</name>
</gene>
<name>A0A8J7QZY2_9HYPH</name>
<keyword evidence="4" id="KW-1185">Reference proteome</keyword>
<keyword evidence="2" id="KW-0812">Transmembrane</keyword>
<feature type="compositionally biased region" description="Basic and acidic residues" evidence="1">
    <location>
        <begin position="22"/>
        <end position="40"/>
    </location>
</feature>
<organism evidence="3 4">
    <name type="scientific">Tianweitania sediminis</name>
    <dbReference type="NCBI Taxonomy" id="1502156"/>
    <lineage>
        <taxon>Bacteria</taxon>
        <taxon>Pseudomonadati</taxon>
        <taxon>Pseudomonadota</taxon>
        <taxon>Alphaproteobacteria</taxon>
        <taxon>Hyphomicrobiales</taxon>
        <taxon>Phyllobacteriaceae</taxon>
        <taxon>Tianweitania</taxon>
    </lineage>
</organism>
<evidence type="ECO:0000313" key="4">
    <source>
        <dbReference type="Proteomes" id="UP000666240"/>
    </source>
</evidence>
<evidence type="ECO:0000313" key="3">
    <source>
        <dbReference type="EMBL" id="MBP0437311.1"/>
    </source>
</evidence>
<proteinExistence type="predicted"/>
<keyword evidence="2" id="KW-0472">Membrane</keyword>
<reference evidence="3" key="1">
    <citation type="submission" date="2021-03" db="EMBL/GenBank/DDBJ databases">
        <title>Genome sequencing and assembly of Tianweitania sediminis.</title>
        <authorList>
            <person name="Chhetri G."/>
        </authorList>
    </citation>
    <scope>NUCLEOTIDE SEQUENCE</scope>
    <source>
        <strain evidence="3">Z8</strain>
    </source>
</reference>
<comment type="caution">
    <text evidence="3">The sequence shown here is derived from an EMBL/GenBank/DDBJ whole genome shotgun (WGS) entry which is preliminary data.</text>
</comment>